<reference evidence="1 2" key="1">
    <citation type="journal article" date="2014" name="Int. J. Syst. Evol. Microbiol.">
        <title>Listeria floridensis sp. nov., Listeria aquatica sp. nov., Listeria cornellensis sp. nov., Listeria riparia sp. nov. and Listeria grandensis sp. nov., from agricultural and natural environments.</title>
        <authorList>
            <person name="den Bakker H.C."/>
            <person name="Warchocki S."/>
            <person name="Wright E.M."/>
            <person name="Allred A.F."/>
            <person name="Ahlstrom C."/>
            <person name="Manuel C.S."/>
            <person name="Stasiewicz M.J."/>
            <person name="Burrell A."/>
            <person name="Roof S."/>
            <person name="Strawn L."/>
            <person name="Fortes E.D."/>
            <person name="Nightingale K.K."/>
            <person name="Kephart D."/>
            <person name="Wiedmann M."/>
        </authorList>
    </citation>
    <scope>NUCLEOTIDE SEQUENCE [LARGE SCALE GENOMIC DNA]</scope>
    <source>
        <strain evidence="1 2">FSL S10-1188</strain>
    </source>
</reference>
<dbReference type="EMBL" id="AOCG01000021">
    <property type="protein sequence ID" value="EUJ16646.1"/>
    <property type="molecule type" value="Genomic_DNA"/>
</dbReference>
<dbReference type="PATRIC" id="fig|1265818.5.peg.3135"/>
<protein>
    <submittedName>
        <fullName evidence="1">Uncharacterized protein</fullName>
    </submittedName>
</protein>
<dbReference type="STRING" id="1265818.MAQA_15526"/>
<sequence length="71" mass="7952">MSKAIHQKNWEEPIAAAGAADSTTKITQTAMRTASNKRKLFLFQKKTLPLLSGKKEKLLLPGWLFSYTQST</sequence>
<organism evidence="1 2">
    <name type="scientific">Listeria aquatica FSL S10-1188</name>
    <dbReference type="NCBI Taxonomy" id="1265818"/>
    <lineage>
        <taxon>Bacteria</taxon>
        <taxon>Bacillati</taxon>
        <taxon>Bacillota</taxon>
        <taxon>Bacilli</taxon>
        <taxon>Bacillales</taxon>
        <taxon>Listeriaceae</taxon>
        <taxon>Listeria</taxon>
    </lineage>
</organism>
<evidence type="ECO:0000313" key="2">
    <source>
        <dbReference type="Proteomes" id="UP000019246"/>
    </source>
</evidence>
<dbReference type="AlphaFoldDB" id="W7B1S1"/>
<gene>
    <name evidence="1" type="ORF">MAQA_15526</name>
</gene>
<dbReference type="Proteomes" id="UP000019246">
    <property type="component" value="Unassembled WGS sequence"/>
</dbReference>
<proteinExistence type="predicted"/>
<evidence type="ECO:0000313" key="1">
    <source>
        <dbReference type="EMBL" id="EUJ16646.1"/>
    </source>
</evidence>
<name>W7B1S1_9LIST</name>
<keyword evidence="2" id="KW-1185">Reference proteome</keyword>
<accession>W7B1S1</accession>
<comment type="caution">
    <text evidence="1">The sequence shown here is derived from an EMBL/GenBank/DDBJ whole genome shotgun (WGS) entry which is preliminary data.</text>
</comment>